<name>A0ACD5V902_AVESA</name>
<evidence type="ECO:0000313" key="1">
    <source>
        <dbReference type="EnsemblPlants" id="AVESA.00010b.r2.2DG0396200.1.CDS.1"/>
    </source>
</evidence>
<keyword evidence="2" id="KW-1185">Reference proteome</keyword>
<proteinExistence type="predicted"/>
<reference evidence="1" key="1">
    <citation type="submission" date="2021-05" db="EMBL/GenBank/DDBJ databases">
        <authorList>
            <person name="Scholz U."/>
            <person name="Mascher M."/>
            <person name="Fiebig A."/>
        </authorList>
    </citation>
    <scope>NUCLEOTIDE SEQUENCE [LARGE SCALE GENOMIC DNA]</scope>
</reference>
<reference evidence="1" key="2">
    <citation type="submission" date="2025-09" db="UniProtKB">
        <authorList>
            <consortium name="EnsemblPlants"/>
        </authorList>
    </citation>
    <scope>IDENTIFICATION</scope>
</reference>
<dbReference type="EnsemblPlants" id="AVESA.00010b.r2.2DG0396200.1">
    <property type="protein sequence ID" value="AVESA.00010b.r2.2DG0396200.1.CDS.1"/>
    <property type="gene ID" value="AVESA.00010b.r2.2DG0396200"/>
</dbReference>
<organism evidence="1 2">
    <name type="scientific">Avena sativa</name>
    <name type="common">Oat</name>
    <dbReference type="NCBI Taxonomy" id="4498"/>
    <lineage>
        <taxon>Eukaryota</taxon>
        <taxon>Viridiplantae</taxon>
        <taxon>Streptophyta</taxon>
        <taxon>Embryophyta</taxon>
        <taxon>Tracheophyta</taxon>
        <taxon>Spermatophyta</taxon>
        <taxon>Magnoliopsida</taxon>
        <taxon>Liliopsida</taxon>
        <taxon>Poales</taxon>
        <taxon>Poaceae</taxon>
        <taxon>BOP clade</taxon>
        <taxon>Pooideae</taxon>
        <taxon>Poodae</taxon>
        <taxon>Poeae</taxon>
        <taxon>Poeae Chloroplast Group 1 (Aveneae type)</taxon>
        <taxon>Aveninae</taxon>
        <taxon>Avena</taxon>
    </lineage>
</organism>
<dbReference type="Proteomes" id="UP001732700">
    <property type="component" value="Chromosome 2D"/>
</dbReference>
<accession>A0ACD5V902</accession>
<evidence type="ECO:0000313" key="2">
    <source>
        <dbReference type="Proteomes" id="UP001732700"/>
    </source>
</evidence>
<sequence>MNVALSTAQWVVGKALAPIADGLLEAWAASKNLGANIEALNTELLYVQATLKNASSRQLDGNSALEQLLQKMRDSAQRAEDLLDELDYFRIHDELNGTFDTADENPRGWGHELVQTACHTAKAFAKPHSATSGNNPVEEDATQRRVLCCPLWRATRRVPCGDEACGRTSKFGNLFPCSSLPNVYDGDHNSAKPVLSRSNDEEKHSLQFRRVEVSNSMKQIVDDLRPLRQEVSTILLGCSHSVAPDIAHKRPITTSEIIEPKLYGRDITVNSIINDITKGKYCAEDLTVLPIVGVGGIGKTTITQHVYNNKEVQNHFDVAIWVCVSLNFDPVKLLEEIKQKIPKVEDEKDGSTIGEVIAERLKSKRFLLIMDDMWECSNEDDWKRLMLPFKKSQENGNIIMVTTRLLELAQMIKTTDHSIELGGLEPGEFRKLFLSFVFDGDEQYRMEHLLLLETGDKIMEKLKGSPLAAKTVGRLLRRALDLNHWNDVLESKEWETQTADHDIMPALKLSYDYLPFRLRQCFSCCALYPEDYMFTSKELIHFWVGMDILHIGSRNKTVEDIGQTNLNDLVTHGFFRKDETDGRQRYIMHDLLHDLALNVASHDCLSLRRSNVMLVKFLPSVRHVSIVIDSAGDSDGVTQENFKSELIKLKTRLKVESLQTLLIFGSIDEGFGHIFSVLFEKTNGLRILHLPGISKPVESIFHNFSKFIHLRYLLLGIAFMSEMHLPGEISTFYHLRILGIIGLDEYLMIRDVRGLDGNLHLPKHFSNLAKLRHINTQANENFHSAISNVGKLQFLQELNKFIVSREENGFELNQLSHLVDLTELGIYNLERVQTKETTAEARLADKIHMRNLILQWESNNEPDMETVVLESLRPHNNLQALNIAGHRGPSCPTWLGSKLCVKGLKSLQLDDVAWKTLPSLGKMWVLDELSLKRIHTLNEFGPNHFGPITEPSFCSLKRLTLFRLERLEKWVVGDAPQLFSGLQVLTIKNCPELLELPFVNNMPFLPNLGEFIISTCPKLMSLPPILWTHTLSLVEMRDVGSLSWLNYSKYSSPVKLDISVTYGKQQEILLVPSNLTELQQLKMTSCPPLMLSDLKMMTSLKRLSLESCKIVAGTVGDSEWQLPIETLGIGWCDVSGKEVAQLLRGLTRLRELQIIGCDNITLLGDETEETQATDLHQQHVSEIGGDDGLLLLPSNLRGCLQTLDFSCCSQLTLITPNGQNQKGGLQALRSLRELSISYCSNFLVTYSSSSCCPFPSSLQELRLRHNYMKTLECLSNLTCLTRLQVDGDELRSEVLWHLVSMGQLRELYVLGSQFMFFPVPVQDEQEQLLLSRSCKLYKLRTGDIEGFLCGSVCRVLSFSLTILDLYLYQEVEGFTKEQEEALHLLTSLQELSLYELRSLPEGLNKLTSLKRLKISMCPSIRCLPKDGLPSSLQTLDVSCCENAELKEQCRQLTGTIPEIYT</sequence>
<protein>
    <submittedName>
        <fullName evidence="1">Uncharacterized protein</fullName>
    </submittedName>
</protein>